<sequence>MKSTTIASNSRRALCHSQPRARQTRTIRCCVFHPESYSPHPDAIKRRQEAEAARRQRERERSEAQMKQAMGLKWWEGSLPPNMVAVATPRELDMLSRQASASGRTVLINFFQDDCYACRALHGKLKKLAMDHPEVLFLKVNGSTDALRPVFEENEVTKVPYFHCVRDGRVLSRFSASLNPEKLALLRNELLAAGRARQASVISTA</sequence>
<dbReference type="CDD" id="cd02947">
    <property type="entry name" value="TRX_family"/>
    <property type="match status" value="1"/>
</dbReference>
<protein>
    <recommendedName>
        <fullName evidence="3">Thioredoxin domain-containing protein</fullName>
    </recommendedName>
</protein>
<feature type="compositionally biased region" description="Basic and acidic residues" evidence="2">
    <location>
        <begin position="42"/>
        <end position="64"/>
    </location>
</feature>
<evidence type="ECO:0000313" key="4">
    <source>
        <dbReference type="EMBL" id="GFR43295.1"/>
    </source>
</evidence>
<dbReference type="InterPro" id="IPR013766">
    <property type="entry name" value="Thioredoxin_domain"/>
</dbReference>
<dbReference type="GO" id="GO:0045454">
    <property type="term" value="P:cell redox homeostasis"/>
    <property type="evidence" value="ECO:0007669"/>
    <property type="project" value="TreeGrafter"/>
</dbReference>
<accession>A0AAD3HK43</accession>
<feature type="domain" description="Thioredoxin" evidence="3">
    <location>
        <begin position="74"/>
        <end position="192"/>
    </location>
</feature>
<dbReference type="SUPFAM" id="SSF52833">
    <property type="entry name" value="Thioredoxin-like"/>
    <property type="match status" value="1"/>
</dbReference>
<keyword evidence="5" id="KW-1185">Reference proteome</keyword>
<dbReference type="Gene3D" id="3.40.30.10">
    <property type="entry name" value="Glutaredoxin"/>
    <property type="match status" value="1"/>
</dbReference>
<reference evidence="4 5" key="1">
    <citation type="journal article" date="2021" name="Sci. Rep.">
        <title>Genome sequencing of the multicellular alga Astrephomene provides insights into convergent evolution of germ-soma differentiation.</title>
        <authorList>
            <person name="Yamashita S."/>
            <person name="Yamamoto K."/>
            <person name="Matsuzaki R."/>
            <person name="Suzuki S."/>
            <person name="Yamaguchi H."/>
            <person name="Hirooka S."/>
            <person name="Minakuchi Y."/>
            <person name="Miyagishima S."/>
            <person name="Kawachi M."/>
            <person name="Toyoda A."/>
            <person name="Nozaki H."/>
        </authorList>
    </citation>
    <scope>NUCLEOTIDE SEQUENCE [LARGE SCALE GENOMIC DNA]</scope>
    <source>
        <strain evidence="4 5">NIES-4017</strain>
    </source>
</reference>
<dbReference type="InterPro" id="IPR036249">
    <property type="entry name" value="Thioredoxin-like_sf"/>
</dbReference>
<feature type="region of interest" description="Disordered" evidence="2">
    <location>
        <begin position="40"/>
        <end position="64"/>
    </location>
</feature>
<dbReference type="EMBL" id="BMAR01000005">
    <property type="protein sequence ID" value="GFR43295.1"/>
    <property type="molecule type" value="Genomic_DNA"/>
</dbReference>
<dbReference type="PROSITE" id="PS51352">
    <property type="entry name" value="THIOREDOXIN_2"/>
    <property type="match status" value="1"/>
</dbReference>
<evidence type="ECO:0000256" key="1">
    <source>
        <dbReference type="ARBA" id="ARBA00008987"/>
    </source>
</evidence>
<evidence type="ECO:0000259" key="3">
    <source>
        <dbReference type="PROSITE" id="PS51352"/>
    </source>
</evidence>
<gene>
    <name evidence="4" type="ORF">Agub_g4361</name>
</gene>
<dbReference type="AlphaFoldDB" id="A0AAD3HK43"/>
<dbReference type="Pfam" id="PF00085">
    <property type="entry name" value="Thioredoxin"/>
    <property type="match status" value="1"/>
</dbReference>
<name>A0AAD3HK43_9CHLO</name>
<dbReference type="Proteomes" id="UP001054857">
    <property type="component" value="Unassembled WGS sequence"/>
</dbReference>
<evidence type="ECO:0000313" key="5">
    <source>
        <dbReference type="Proteomes" id="UP001054857"/>
    </source>
</evidence>
<evidence type="ECO:0000256" key="2">
    <source>
        <dbReference type="SAM" id="MobiDB-lite"/>
    </source>
</evidence>
<proteinExistence type="inferred from homology"/>
<organism evidence="4 5">
    <name type="scientific">Astrephomene gubernaculifera</name>
    <dbReference type="NCBI Taxonomy" id="47775"/>
    <lineage>
        <taxon>Eukaryota</taxon>
        <taxon>Viridiplantae</taxon>
        <taxon>Chlorophyta</taxon>
        <taxon>core chlorophytes</taxon>
        <taxon>Chlorophyceae</taxon>
        <taxon>CS clade</taxon>
        <taxon>Chlamydomonadales</taxon>
        <taxon>Astrephomenaceae</taxon>
        <taxon>Astrephomene</taxon>
    </lineage>
</organism>
<comment type="caution">
    <text evidence="4">The sequence shown here is derived from an EMBL/GenBank/DDBJ whole genome shotgun (WGS) entry which is preliminary data.</text>
</comment>
<dbReference type="PANTHER" id="PTHR43601:SF32">
    <property type="entry name" value="THIOREDOXIN-LIKE 2-2, CHLOROPLASTIC"/>
    <property type="match status" value="1"/>
</dbReference>
<dbReference type="PANTHER" id="PTHR43601">
    <property type="entry name" value="THIOREDOXIN, MITOCHONDRIAL"/>
    <property type="match status" value="1"/>
</dbReference>
<comment type="similarity">
    <text evidence="1">Belongs to the thioredoxin family.</text>
</comment>